<keyword evidence="6" id="KW-1185">Reference proteome</keyword>
<feature type="compositionally biased region" description="Polar residues" evidence="3">
    <location>
        <begin position="31"/>
        <end position="40"/>
    </location>
</feature>
<feature type="region of interest" description="Disordered" evidence="3">
    <location>
        <begin position="971"/>
        <end position="992"/>
    </location>
</feature>
<gene>
    <name evidence="5" type="ORF">AALO_G00026400</name>
</gene>
<keyword evidence="2" id="KW-0677">Repeat</keyword>
<evidence type="ECO:0000313" key="6">
    <source>
        <dbReference type="Proteomes" id="UP000823561"/>
    </source>
</evidence>
<dbReference type="Pfam" id="PF00030">
    <property type="entry name" value="Crystall"/>
    <property type="match status" value="5"/>
</dbReference>
<evidence type="ECO:0000256" key="1">
    <source>
        <dbReference type="ARBA" id="ARBA00009646"/>
    </source>
</evidence>
<comment type="similarity">
    <text evidence="1">Belongs to the beta/gamma-crystallin family.</text>
</comment>
<dbReference type="InterPro" id="IPR035992">
    <property type="entry name" value="Ricin_B-like_lectins"/>
</dbReference>
<feature type="compositionally biased region" description="Basic and acidic residues" evidence="3">
    <location>
        <begin position="43"/>
        <end position="55"/>
    </location>
</feature>
<dbReference type="InterPro" id="IPR001064">
    <property type="entry name" value="Beta/gamma_crystallin"/>
</dbReference>
<feature type="domain" description="Beta/gamma crystallin 'Greek key'" evidence="4">
    <location>
        <begin position="1177"/>
        <end position="1218"/>
    </location>
</feature>
<dbReference type="Gene3D" id="2.60.20.10">
    <property type="entry name" value="Crystallins"/>
    <property type="match status" value="6"/>
</dbReference>
<proteinExistence type="inferred from homology"/>
<dbReference type="SUPFAM" id="SSF49695">
    <property type="entry name" value="gamma-Crystallin-like"/>
    <property type="match status" value="3"/>
</dbReference>
<dbReference type="Pfam" id="PF00652">
    <property type="entry name" value="Ricin_B_lectin"/>
    <property type="match status" value="1"/>
</dbReference>
<dbReference type="PROSITE" id="PS50915">
    <property type="entry name" value="CRYSTALLIN_BETA_GAMMA"/>
    <property type="match status" value="7"/>
</dbReference>
<dbReference type="SUPFAM" id="SSF50370">
    <property type="entry name" value="Ricin B-like lectins"/>
    <property type="match status" value="1"/>
</dbReference>
<feature type="compositionally biased region" description="Basic and acidic residues" evidence="3">
    <location>
        <begin position="20"/>
        <end position="30"/>
    </location>
</feature>
<feature type="domain" description="Beta/gamma crystallin 'Greek key'" evidence="4">
    <location>
        <begin position="1358"/>
        <end position="1400"/>
    </location>
</feature>
<feature type="domain" description="Beta/gamma crystallin 'Greek key'" evidence="4">
    <location>
        <begin position="1447"/>
        <end position="1486"/>
    </location>
</feature>
<dbReference type="SMART" id="SM00247">
    <property type="entry name" value="XTALbg"/>
    <property type="match status" value="5"/>
</dbReference>
<feature type="domain" description="Beta/gamma crystallin 'Greek key'" evidence="4">
    <location>
        <begin position="1268"/>
        <end position="1310"/>
    </location>
</feature>
<dbReference type="SMART" id="SM00458">
    <property type="entry name" value="RICIN"/>
    <property type="match status" value="1"/>
</dbReference>
<dbReference type="PANTHER" id="PTHR11818">
    <property type="entry name" value="BETA/GAMMA CRYSTALLIN"/>
    <property type="match status" value="1"/>
</dbReference>
<evidence type="ECO:0000259" key="4">
    <source>
        <dbReference type="PROSITE" id="PS50915"/>
    </source>
</evidence>
<protein>
    <recommendedName>
        <fullName evidence="4">Beta/gamma crystallin 'Greek key' domain-containing protein</fullName>
    </recommendedName>
</protein>
<dbReference type="InterPro" id="IPR050252">
    <property type="entry name" value="Beta/Gamma-Crystallin"/>
</dbReference>
<organism evidence="5 6">
    <name type="scientific">Alosa alosa</name>
    <name type="common">allis shad</name>
    <dbReference type="NCBI Taxonomy" id="278164"/>
    <lineage>
        <taxon>Eukaryota</taxon>
        <taxon>Metazoa</taxon>
        <taxon>Chordata</taxon>
        <taxon>Craniata</taxon>
        <taxon>Vertebrata</taxon>
        <taxon>Euteleostomi</taxon>
        <taxon>Actinopterygii</taxon>
        <taxon>Neopterygii</taxon>
        <taxon>Teleostei</taxon>
        <taxon>Clupei</taxon>
        <taxon>Clupeiformes</taxon>
        <taxon>Clupeoidei</taxon>
        <taxon>Clupeidae</taxon>
        <taxon>Alosa</taxon>
    </lineage>
</organism>
<evidence type="ECO:0000313" key="5">
    <source>
        <dbReference type="EMBL" id="KAG5284407.1"/>
    </source>
</evidence>
<comment type="caution">
    <text evidence="5">The sequence shown here is derived from an EMBL/GenBank/DDBJ whole genome shotgun (WGS) entry which is preliminary data.</text>
</comment>
<dbReference type="PROSITE" id="PS50231">
    <property type="entry name" value="RICIN_B_LECTIN"/>
    <property type="match status" value="1"/>
</dbReference>
<dbReference type="InterPro" id="IPR011024">
    <property type="entry name" value="G_crystallin-like"/>
</dbReference>
<feature type="domain" description="Beta/gamma crystallin 'Greek key'" evidence="4">
    <location>
        <begin position="1083"/>
        <end position="1137"/>
    </location>
</feature>
<evidence type="ECO:0000256" key="3">
    <source>
        <dbReference type="SAM" id="MobiDB-lite"/>
    </source>
</evidence>
<accession>A0AAV6HFX0</accession>
<feature type="region of interest" description="Disordered" evidence="3">
    <location>
        <begin position="20"/>
        <end position="125"/>
    </location>
</feature>
<feature type="region of interest" description="Disordered" evidence="3">
    <location>
        <begin position="266"/>
        <end position="305"/>
    </location>
</feature>
<reference evidence="5" key="1">
    <citation type="submission" date="2020-10" db="EMBL/GenBank/DDBJ databases">
        <title>Chromosome-scale genome assembly of the Allis shad, Alosa alosa.</title>
        <authorList>
            <person name="Margot Z."/>
            <person name="Christophe K."/>
            <person name="Cabau C."/>
            <person name="Louis A."/>
            <person name="Berthelot C."/>
            <person name="Parey E."/>
            <person name="Roest Crollius H."/>
            <person name="Montfort J."/>
            <person name="Robinson-Rechavi M."/>
            <person name="Bucao C."/>
            <person name="Bouchez O."/>
            <person name="Gislard M."/>
            <person name="Lluch J."/>
            <person name="Milhes M."/>
            <person name="Lampietro C."/>
            <person name="Lopez Roques C."/>
            <person name="Donnadieu C."/>
            <person name="Braasch I."/>
            <person name="Desvignes T."/>
            <person name="Postlethwait J."/>
            <person name="Bobe J."/>
            <person name="Guiguen Y."/>
        </authorList>
    </citation>
    <scope>NUCLEOTIDE SEQUENCE</scope>
    <source>
        <strain evidence="5">M-15738</strain>
        <tissue evidence="5">Blood</tissue>
    </source>
</reference>
<dbReference type="Proteomes" id="UP000823561">
    <property type="component" value="Chromosome 2"/>
</dbReference>
<dbReference type="InterPro" id="IPR000772">
    <property type="entry name" value="Ricin_B_lectin"/>
</dbReference>
<dbReference type="PANTHER" id="PTHR11818:SF38">
    <property type="entry name" value="VERY LARGE A-KINASE ANCHOR PROTEIN"/>
    <property type="match status" value="1"/>
</dbReference>
<dbReference type="EMBL" id="JADWDJ010000002">
    <property type="protein sequence ID" value="KAG5284407.1"/>
    <property type="molecule type" value="Genomic_DNA"/>
</dbReference>
<feature type="domain" description="Beta/gamma crystallin 'Greek key'" evidence="4">
    <location>
        <begin position="1532"/>
        <end position="1573"/>
    </location>
</feature>
<evidence type="ECO:0000256" key="2">
    <source>
        <dbReference type="ARBA" id="ARBA00022737"/>
    </source>
</evidence>
<dbReference type="Gene3D" id="2.80.10.50">
    <property type="match status" value="1"/>
</dbReference>
<name>A0AAV6HFX0_9TELE</name>
<feature type="domain" description="Beta/gamma crystallin 'Greek key'" evidence="4">
    <location>
        <begin position="1230"/>
        <end position="1267"/>
    </location>
</feature>
<sequence length="1709" mass="187809">MKRQNSWQDGIARIFRSYDSDKTVSGRESDTTFTCHPQSSLEDETKFAPERRDGDDPCVDNDLDMSKAFQGCEGEEGTDRHNRDTQANVLDNEAGSLSELPDRQPPLGLTKSPGPSSPVPPSDSFLKRLGSLFHFFSKAEARAPQLEQDSAVLPGPGGVTCEVARTQHISETTGELPGGDVVGPQCQEMDKAPTEQDHSAYMAEETATEAQSGPMGQTPESLPCVAEDHGPTWSQAGDHVTLTGNNDEGQQQQAFDGPAVITHTTYRGQKEVRKTRRRQPVQIYSPISESDESHPCRGVSSEGVGSPVSLTGDLQQHSEAAVELPGVASEQYEVLDSQEAHSEPSSQAAFVQLADAHGAACTHKAKDTLSRYQGCQESPSLCVSAPGIRNCEVNDCSLYTNKSLDVQLSEVDCNKGTGESAVKPHLPLDEDILQCESKAMVDIILKNALTALQKIETSEQENAIPHEADVEREPFTYAGARHGYQKEDYDFKYATQELEDKHVMPTHVDDQVISRAQGEGSRSTFSSGYESIAGSDTDIRCSPGQSFEGSPLALPTSGLHVESLSMAMPGIADSYEEKLTGDSESENCEKYDNERIDVIRNITFKMEDGETEGCVAFEPKPEEFGTLTFEGYSNSCLMSEPEVEDVDKEIRPKPCQNSEQSVQFQPVSHCTFQSGSVNADNDSLVDFKLNTLIEHTEVGNMYPESFSLACKPGEKVQSQEVVRPKPLPIAQHSLASHDFKDKAVVEPTSFSNTESRPERSTVTPHQCVMSEDQCQNSELYVGATVSDAKESCATFTAQDGLNAQDKNVDFAQLASSISLLVSGPQPVLCSGFPIVRGEEQEEEEEMDAIFVNDTGPMEKPTTRRGKTYPFSLSPIFEEEESLQVPPEEDLKSADQQTCSILSLLQSVSERLQSSGFTDGDPETWADSMDAFRCSRWGSLSDREDGDEENPPADQDFTLKDEAEMLGRVEETVSTVPHEAPEEKDCVDGTPSKHKRIASSPYYECLKSKPPSILPVGSITDGKLSKPLVRGEQLSLRRIMPRPSVMHIYDGMTFSGEKRIILGDVVDTWGMTFKTGVSIRVLTGCWLLYVEPGFKGSCVVLEEGEKVLTGGEGEVQEQSTNKVKSPDQVSIGSIRRVVKDDRIPEIHCHGEGESPVVFHSRTENLEAVQLFNLTVKSGCWLAYEQNGFSGNFAVLETGGKTTHGSGSLVTHARSLRPLTRGGPKVSRPLDPKMMLYELPHFQGQCRELGTNASRVEGLQRVSSLRVISGIWVGYSREHYRGQQCLLEEGEYTDCRQLGGSDRTFLSFRFLLADWIEPAISLRNAHSPETAHMDIVDLDVSDMEKSGPNLAPASICVKSGVWVGYSGKFFSGDQYILEKGQHSGPLDWGDCSGEVMSIRPVRLSCGNREPKHLIHAYSEPHFCGEHREYQSKATDCSSPYPMSFRVIHGSWVLFDEEGCSGNQFILTEGLFPDLTSCGNGVSAIKSLQPVPYCFSDPSISLFSLDSFEGLEMEAVMTMDDMEGFFTQSLRVHSGLWVVYEYSHFKGRQMLLKTGEYSMWGEHSGWDTIGSLHPLGQPKAYVQLRNRALGSVLTAEPTQDGNAPAKVSLKAPKSLDCQQWIFTDGLLKCKVGKACMSVIGGKAHVGARVALWPEHGRAHQRWSLNENGTVSSHLNHSLVLDIRGGNGIDRDHFIVNQFSADRSTQFWDIELV</sequence>